<sequence length="87" mass="9348">MPGGSAARRYEFRVVGPAPEDVAAAFPELVALMMGSQTVFYGDVIDEAHLFGLLARFRRLNLLVLEMRPLPLSLRASGARSCAGRGG</sequence>
<name>A0ABN3MMU8_STRLO</name>
<protein>
    <submittedName>
        <fullName evidence="1">Uncharacterized protein</fullName>
    </submittedName>
</protein>
<evidence type="ECO:0000313" key="2">
    <source>
        <dbReference type="Proteomes" id="UP001501777"/>
    </source>
</evidence>
<dbReference type="RefSeq" id="WP_344403418.1">
    <property type="nucleotide sequence ID" value="NZ_BAAASG010000012.1"/>
</dbReference>
<organism evidence="1 2">
    <name type="scientific">Streptomyces longisporus</name>
    <dbReference type="NCBI Taxonomy" id="1948"/>
    <lineage>
        <taxon>Bacteria</taxon>
        <taxon>Bacillati</taxon>
        <taxon>Actinomycetota</taxon>
        <taxon>Actinomycetes</taxon>
        <taxon>Kitasatosporales</taxon>
        <taxon>Streptomycetaceae</taxon>
        <taxon>Streptomyces</taxon>
    </lineage>
</organism>
<proteinExistence type="predicted"/>
<gene>
    <name evidence="1" type="ORF">GCM10010276_56170</name>
</gene>
<dbReference type="Proteomes" id="UP001501777">
    <property type="component" value="Unassembled WGS sequence"/>
</dbReference>
<keyword evidence="2" id="KW-1185">Reference proteome</keyword>
<evidence type="ECO:0000313" key="1">
    <source>
        <dbReference type="EMBL" id="GAA2504909.1"/>
    </source>
</evidence>
<accession>A0ABN3MMU8</accession>
<comment type="caution">
    <text evidence="1">The sequence shown here is derived from an EMBL/GenBank/DDBJ whole genome shotgun (WGS) entry which is preliminary data.</text>
</comment>
<reference evidence="1 2" key="1">
    <citation type="journal article" date="2019" name="Int. J. Syst. Evol. Microbiol.">
        <title>The Global Catalogue of Microorganisms (GCM) 10K type strain sequencing project: providing services to taxonomists for standard genome sequencing and annotation.</title>
        <authorList>
            <consortium name="The Broad Institute Genomics Platform"/>
            <consortium name="The Broad Institute Genome Sequencing Center for Infectious Disease"/>
            <person name="Wu L."/>
            <person name="Ma J."/>
        </authorList>
    </citation>
    <scope>NUCLEOTIDE SEQUENCE [LARGE SCALE GENOMIC DNA]</scope>
    <source>
        <strain evidence="1 2">JCM 4395</strain>
    </source>
</reference>
<dbReference type="EMBL" id="BAAASG010000012">
    <property type="protein sequence ID" value="GAA2504909.1"/>
    <property type="molecule type" value="Genomic_DNA"/>
</dbReference>